<reference evidence="5" key="1">
    <citation type="submission" date="2018-04" db="EMBL/GenBank/DDBJ databases">
        <authorList>
            <person name="Go L.Y."/>
            <person name="Mitchell J.A."/>
        </authorList>
    </citation>
    <scope>NUCLEOTIDE SEQUENCE</scope>
    <source>
        <strain evidence="5">Ger/2014/Human</strain>
    </source>
</reference>
<keyword evidence="3" id="KW-0378">Hydrolase</keyword>
<evidence type="ECO:0000256" key="1">
    <source>
        <dbReference type="ARBA" id="ARBA00022722"/>
    </source>
</evidence>
<organismHost>
    <name type="scientific">Bos taurus</name>
    <name type="common">Bovine</name>
    <dbReference type="NCBI Taxonomy" id="9913"/>
</organismHost>
<dbReference type="PANTHER" id="PTHR10185:SF16">
    <property type="entry name" value="5'-3' EXONUCLEASE PLD3"/>
    <property type="match status" value="1"/>
</dbReference>
<keyword evidence="2" id="KW-0677">Repeat</keyword>
<dbReference type="Proteomes" id="UP000279063">
    <property type="component" value="Segment"/>
</dbReference>
<organismHost>
    <name type="scientific">Felis catus</name>
    <name type="common">Cat</name>
    <name type="synonym">Felis silvestris catus</name>
    <dbReference type="NCBI Taxonomy" id="9685"/>
</organismHost>
<dbReference type="EMBL" id="LT993226">
    <property type="protein sequence ID" value="SPN67828.1"/>
    <property type="molecule type" value="Genomic_DNA"/>
</dbReference>
<organismHost>
    <name type="scientific">Myodes glareolus</name>
    <name type="common">Bank vole</name>
    <name type="synonym">Clethrionomys glareolus</name>
    <dbReference type="NCBI Taxonomy" id="447135"/>
</organismHost>
<organismHost>
    <name type="scientific">Homo sapiens</name>
    <name type="common">Human</name>
    <dbReference type="NCBI Taxonomy" id="9606"/>
</organismHost>
<sequence>MDPDNTIAMITETIPIGMQFDKVYLSTFNMWREILSNTTKTLDISSFYWSLSDEVGTNFGTIILNEIIQLPKRGVRVRVAVNKSNKPLKDVETLQMAGVEVRYIDITNILGGVLHTKFWISDNTHIYLGSANMDWRSLTQVKELGIAIFNNRNLAADLTQIFEVYWYLGVNNLPYNWKNFYPAYYNTDHPLSINVSGVPHSVFIASAPQQLCTMERTNDLTALLSCIRNASKFVYVSVMNFIPIIYSKAGKILFWPYIEDELRRAAIDRQVSVKLLISCWQRSSFIMRNFLRSIAMLKSKNIDIEVKLFIVPDADPPIPYSRVNHAKYMVTDKTAYIGTSNWTGNYFTDICGASINITPDDGLGLRQQLEDIFMRDWNSKYSYELYDTSPTKRCRLLKNMKQCTNDIYCDEIQPEKEIPEYSLRIK</sequence>
<dbReference type="Gene3D" id="3.30.870.10">
    <property type="entry name" value="Endonuclease Chain A"/>
    <property type="match status" value="2"/>
</dbReference>
<dbReference type="CDD" id="cd09107">
    <property type="entry name" value="PLDc_vPLD3_4_5_like_2"/>
    <property type="match status" value="1"/>
</dbReference>
<organismHost>
    <name type="scientific">Apodemus sylvaticus</name>
    <name type="common">European woodmouse</name>
    <dbReference type="NCBI Taxonomy" id="10129"/>
</organismHost>
<dbReference type="InterPro" id="IPR050874">
    <property type="entry name" value="Diverse_PLD-related"/>
</dbReference>
<dbReference type="GO" id="GO:0016787">
    <property type="term" value="F:hydrolase activity"/>
    <property type="evidence" value="ECO:0007669"/>
    <property type="project" value="UniProtKB-KW"/>
</dbReference>
<dbReference type="InterPro" id="IPR001736">
    <property type="entry name" value="PLipase_D/transphosphatidylase"/>
</dbReference>
<evidence type="ECO:0000256" key="2">
    <source>
        <dbReference type="ARBA" id="ARBA00022737"/>
    </source>
</evidence>
<proteinExistence type="predicted"/>
<dbReference type="SUPFAM" id="SSF56024">
    <property type="entry name" value="Phospholipase D/nuclease"/>
    <property type="match status" value="2"/>
</dbReference>
<evidence type="ECO:0000313" key="5">
    <source>
        <dbReference type="EMBL" id="SPN67828.1"/>
    </source>
</evidence>
<dbReference type="PANTHER" id="PTHR10185">
    <property type="entry name" value="PHOSPHOLIPASE D - RELATED"/>
    <property type="match status" value="1"/>
</dbReference>
<dbReference type="Pfam" id="PF13918">
    <property type="entry name" value="PLDc_3"/>
    <property type="match status" value="1"/>
</dbReference>
<organismHost>
    <name type="scientific">Mus musculus</name>
    <name type="common">Mouse</name>
    <dbReference type="NCBI Taxonomy" id="10090"/>
</organismHost>
<dbReference type="SMART" id="SM00155">
    <property type="entry name" value="PLDc"/>
    <property type="match status" value="2"/>
</dbReference>
<organism evidence="5">
    <name type="scientific">Cowpox virus</name>
    <name type="common">CPV</name>
    <dbReference type="NCBI Taxonomy" id="10243"/>
    <lineage>
        <taxon>Viruses</taxon>
        <taxon>Varidnaviria</taxon>
        <taxon>Bamfordvirae</taxon>
        <taxon>Nucleocytoviricota</taxon>
        <taxon>Pokkesviricetes</taxon>
        <taxon>Chitovirales</taxon>
        <taxon>Poxviridae</taxon>
        <taxon>Chordopoxvirinae</taxon>
        <taxon>Orthopoxvirus</taxon>
        <taxon>Orthopoxvirus cowpox</taxon>
    </lineage>
</organism>
<dbReference type="Pfam" id="PF00614">
    <property type="entry name" value="PLDc"/>
    <property type="match status" value="1"/>
</dbReference>
<evidence type="ECO:0000259" key="4">
    <source>
        <dbReference type="PROSITE" id="PS50035"/>
    </source>
</evidence>
<keyword evidence="1" id="KW-0540">Nuclease</keyword>
<gene>
    <name evidence="5" type="primary">CPXV044</name>
</gene>
<dbReference type="CDD" id="cd09106">
    <property type="entry name" value="PLDc_vPLD3_4_5_like_1"/>
    <property type="match status" value="1"/>
</dbReference>
<name>A0A2R8F5R1_COWPX</name>
<feature type="domain" description="PLD phosphodiesterase" evidence="4">
    <location>
        <begin position="320"/>
        <end position="346"/>
    </location>
</feature>
<feature type="domain" description="PLD phosphodiesterase" evidence="4">
    <location>
        <begin position="110"/>
        <end position="137"/>
    </location>
</feature>
<dbReference type="InterPro" id="IPR032803">
    <property type="entry name" value="PLDc_3"/>
</dbReference>
<protein>
    <submittedName>
        <fullName evidence="5">CPXV044 protein</fullName>
    </submittedName>
</protein>
<dbReference type="GO" id="GO:0004518">
    <property type="term" value="F:nuclease activity"/>
    <property type="evidence" value="ECO:0007669"/>
    <property type="project" value="UniProtKB-KW"/>
</dbReference>
<organismHost>
    <name type="scientific">Microtus agrestis</name>
    <name type="common">Short-tailed field vole</name>
    <dbReference type="NCBI Taxonomy" id="29092"/>
</organismHost>
<organismHost>
    <name type="scientific">Loxodonta africana</name>
    <name type="common">African elephant</name>
    <dbReference type="NCBI Taxonomy" id="9785"/>
</organismHost>
<accession>A0A2R8F5R1</accession>
<dbReference type="PROSITE" id="PS50035">
    <property type="entry name" value="PLD"/>
    <property type="match status" value="2"/>
</dbReference>
<evidence type="ECO:0000256" key="3">
    <source>
        <dbReference type="ARBA" id="ARBA00022801"/>
    </source>
</evidence>